<accession>A0ABP8JRH4</accession>
<evidence type="ECO:0000256" key="1">
    <source>
        <dbReference type="SAM" id="MobiDB-lite"/>
    </source>
</evidence>
<name>A0ABP8JRH4_9MICO</name>
<dbReference type="EMBL" id="BAABGL010000034">
    <property type="protein sequence ID" value="GAA4394702.1"/>
    <property type="molecule type" value="Genomic_DNA"/>
</dbReference>
<dbReference type="Proteomes" id="UP001500642">
    <property type="component" value="Unassembled WGS sequence"/>
</dbReference>
<feature type="region of interest" description="Disordered" evidence="1">
    <location>
        <begin position="1"/>
        <end position="34"/>
    </location>
</feature>
<dbReference type="RefSeq" id="WP_345032457.1">
    <property type="nucleotide sequence ID" value="NZ_BAABGL010000034.1"/>
</dbReference>
<organism evidence="2 3">
    <name type="scientific">Brevibacterium pityocampae</name>
    <dbReference type="NCBI Taxonomy" id="506594"/>
    <lineage>
        <taxon>Bacteria</taxon>
        <taxon>Bacillati</taxon>
        <taxon>Actinomycetota</taxon>
        <taxon>Actinomycetes</taxon>
        <taxon>Micrococcales</taxon>
        <taxon>Brevibacteriaceae</taxon>
        <taxon>Brevibacterium</taxon>
    </lineage>
</organism>
<sequence length="70" mass="7284">MADDPRPAGSDSPRPAGSDSPRPTPASVAGRRDTAAWEAELTRLRALDPAESLAAAEALLSDLDEGLRSQ</sequence>
<proteinExistence type="predicted"/>
<evidence type="ECO:0000313" key="3">
    <source>
        <dbReference type="Proteomes" id="UP001500642"/>
    </source>
</evidence>
<protein>
    <submittedName>
        <fullName evidence="2">Uncharacterized protein</fullName>
    </submittedName>
</protein>
<comment type="caution">
    <text evidence="2">The sequence shown here is derived from an EMBL/GenBank/DDBJ whole genome shotgun (WGS) entry which is preliminary data.</text>
</comment>
<gene>
    <name evidence="2" type="ORF">GCM10023167_24370</name>
</gene>
<keyword evidence="3" id="KW-1185">Reference proteome</keyword>
<evidence type="ECO:0000313" key="2">
    <source>
        <dbReference type="EMBL" id="GAA4394702.1"/>
    </source>
</evidence>
<reference evidence="3" key="1">
    <citation type="journal article" date="2019" name="Int. J. Syst. Evol. Microbiol.">
        <title>The Global Catalogue of Microorganisms (GCM) 10K type strain sequencing project: providing services to taxonomists for standard genome sequencing and annotation.</title>
        <authorList>
            <consortium name="The Broad Institute Genomics Platform"/>
            <consortium name="The Broad Institute Genome Sequencing Center for Infectious Disease"/>
            <person name="Wu L."/>
            <person name="Ma J."/>
        </authorList>
    </citation>
    <scope>NUCLEOTIDE SEQUENCE [LARGE SCALE GENOMIC DNA]</scope>
    <source>
        <strain evidence="3">JCM 17808</strain>
    </source>
</reference>